<feature type="compositionally biased region" description="Pro residues" evidence="1">
    <location>
        <begin position="574"/>
        <end position="584"/>
    </location>
</feature>
<gene>
    <name evidence="2" type="ORF">V5O48_000400</name>
</gene>
<evidence type="ECO:0000313" key="3">
    <source>
        <dbReference type="Proteomes" id="UP001465976"/>
    </source>
</evidence>
<evidence type="ECO:0008006" key="4">
    <source>
        <dbReference type="Google" id="ProtNLM"/>
    </source>
</evidence>
<evidence type="ECO:0000256" key="1">
    <source>
        <dbReference type="SAM" id="MobiDB-lite"/>
    </source>
</evidence>
<reference evidence="2 3" key="1">
    <citation type="submission" date="2024-02" db="EMBL/GenBank/DDBJ databases">
        <title>A draft genome for the cacao thread blight pathogen Marasmius crinis-equi.</title>
        <authorList>
            <person name="Cohen S.P."/>
            <person name="Baruah I.K."/>
            <person name="Amoako-Attah I."/>
            <person name="Bukari Y."/>
            <person name="Meinhardt L.W."/>
            <person name="Bailey B.A."/>
        </authorList>
    </citation>
    <scope>NUCLEOTIDE SEQUENCE [LARGE SCALE GENOMIC DNA]</scope>
    <source>
        <strain evidence="2 3">GH-76</strain>
    </source>
</reference>
<evidence type="ECO:0000313" key="2">
    <source>
        <dbReference type="EMBL" id="KAL0581694.1"/>
    </source>
</evidence>
<protein>
    <recommendedName>
        <fullName evidence="4">BTB domain-containing protein</fullName>
    </recommendedName>
</protein>
<keyword evidence="3" id="KW-1185">Reference proteome</keyword>
<proteinExistence type="predicted"/>
<dbReference type="Proteomes" id="UP001465976">
    <property type="component" value="Unassembled WGS sequence"/>
</dbReference>
<dbReference type="EMBL" id="JBAHYK010000006">
    <property type="protein sequence ID" value="KAL0581694.1"/>
    <property type="molecule type" value="Genomic_DNA"/>
</dbReference>
<name>A0ABR3G2L0_9AGAR</name>
<feature type="region of interest" description="Disordered" evidence="1">
    <location>
        <begin position="567"/>
        <end position="591"/>
    </location>
</feature>
<sequence>MPRAAIENFARDDLERDVSRVGALDVSAANRLRDILKTKRWLLRGCLDAQAYFWKQLDGDDMDFGSATYRRSLKRRCNEVETLLSATEEHLQELYLSHLGALWVLDGRPPSGTVSQFLEACCEYPEVMVDEAQIPPPPDKTLSSNRVTDPVEEAQKRKKYATMIGIWDYIATMCTPPESQFFQERLAVIHAHIARCIVSDATLFLAARKYHSVEEFLQDLDHDIIVYERLKAVLSQNNVHSVRAAIDDVLRPSDDSEYITFLGGRLYRDLSTAPLPFRAWGHWAAFFPSSCSCAVQKGFSTGADISLSSKFMQLHGILPPSHHSGRIRSSLETLQLCGIHLGPLDPVELRHCIQKRNTTDGQPLWVETHNTIPFSGWMPTDEPISSLFISACMRHPDLMIKLRRGNETTAADFPDDLWSSRSRQAPSCESLEATPWELFPPSDKNLHNIQRHNLSTELPLKDCLDFAVFDASDCDFEHAVEKLAEICLVIHGVRDLRGLYDRYIQSYVKEGELQVDANGELLFINCVPEDRWLMRMHLLGVVPETANYSVENLVMFNDQDSELGWWSGSYSRPPGEPQQDPHPPIGDESQFQVSPTFSATRSEGNGQRSPVDTTLISNDAVVFYVDEGTLLERSSNSFKDLLPLTTEISQRTLFLEIPSSELEIMLQAIYNIEGRTASSLTDIQTLTNAIDCLPKYGISPSVCITPTSHLYRFILSCAPLHPLEIYALAAQYGIVSLAATVSSHTLVKELSELDEEICIRMGPVYLLRLFQLHQERVKKLRDLLSGDLGLHNPTPACDFDGQKIFRGMWNLAVAAMLPELKPSAFLLTPSCRWIVSYP</sequence>
<accession>A0ABR3G2L0</accession>
<organism evidence="2 3">
    <name type="scientific">Marasmius crinis-equi</name>
    <dbReference type="NCBI Taxonomy" id="585013"/>
    <lineage>
        <taxon>Eukaryota</taxon>
        <taxon>Fungi</taxon>
        <taxon>Dikarya</taxon>
        <taxon>Basidiomycota</taxon>
        <taxon>Agaricomycotina</taxon>
        <taxon>Agaricomycetes</taxon>
        <taxon>Agaricomycetidae</taxon>
        <taxon>Agaricales</taxon>
        <taxon>Marasmiineae</taxon>
        <taxon>Marasmiaceae</taxon>
        <taxon>Marasmius</taxon>
    </lineage>
</organism>
<comment type="caution">
    <text evidence="2">The sequence shown here is derived from an EMBL/GenBank/DDBJ whole genome shotgun (WGS) entry which is preliminary data.</text>
</comment>